<protein>
    <recommendedName>
        <fullName evidence="8">3-ketoacyl-CoA thiolase</fullName>
        <ecNumber evidence="8">2.3.1.16</ecNumber>
    </recommendedName>
    <alternativeName>
        <fullName evidence="8">Acetyl-CoA acyltransferase</fullName>
    </alternativeName>
    <alternativeName>
        <fullName evidence="8">Beta-ketothiolase</fullName>
    </alternativeName>
    <alternativeName>
        <fullName evidence="8">Fatty acid oxidation complex subunit beta</fullName>
    </alternativeName>
</protein>
<sequence>MKNVVVVDCLRTPMGRSKGGAFRHTRAEDLSAHLMKGILERNPEVNPVEIEDIYWGCVQQTLEQGFNVARNAALLAGLPIEIGAVTVNRLCGSSMQALHDASRSIMVGDAEICLIGGVEHMGHVPMNHGVDFHPGMSKHVAKAAGMMGLTAEMLGKMHGISREDQDAFAARSHARAQAATVEGRFKNEILPTEAHAADGSLFTLDYDEVIRPETTVEGLSQLRPVFDPANGTVTAGTSSALSDGASAMLIMSEEKANALGLKIRARVKSMAIAGCDPSIMGYGPVPATQKALKRAGLTIEDMGVIELNEAFAAQSLPCAKDLGLLDVVDEKVNLNGGAIALGHPLGCSGSRISTTLINLMEAQDVKYGLATMCIGLGQGIATVFERP</sequence>
<dbReference type="OrthoDB" id="8951704at2"/>
<dbReference type="UniPathway" id="UPA00659"/>
<dbReference type="PANTHER" id="PTHR43853">
    <property type="entry name" value="3-KETOACYL-COA THIOLASE, PEROXISOMAL"/>
    <property type="match status" value="1"/>
</dbReference>
<dbReference type="SUPFAM" id="SSF53901">
    <property type="entry name" value="Thiolase-like"/>
    <property type="match status" value="2"/>
</dbReference>
<evidence type="ECO:0000256" key="5">
    <source>
        <dbReference type="ARBA" id="ARBA00022963"/>
    </source>
</evidence>
<keyword evidence="4 8" id="KW-0276">Fatty acid metabolism</keyword>
<evidence type="ECO:0000256" key="8">
    <source>
        <dbReference type="HAMAP-Rule" id="MF_01620"/>
    </source>
</evidence>
<comment type="subcellular location">
    <subcellularLocation>
        <location evidence="8">Cytoplasm</location>
    </subcellularLocation>
</comment>
<feature type="domain" description="Thiolase N-terminal" evidence="11">
    <location>
        <begin position="4"/>
        <end position="254"/>
    </location>
</feature>
<dbReference type="InterPro" id="IPR050215">
    <property type="entry name" value="Thiolase-like_sf_Thiolase"/>
</dbReference>
<dbReference type="Proteomes" id="UP000094802">
    <property type="component" value="Unassembled WGS sequence"/>
</dbReference>
<dbReference type="InterPro" id="IPR020615">
    <property type="entry name" value="Thiolase_acyl_enz_int_AS"/>
</dbReference>
<keyword evidence="6 8" id="KW-0443">Lipid metabolism</keyword>
<dbReference type="GO" id="GO:0005737">
    <property type="term" value="C:cytoplasm"/>
    <property type="evidence" value="ECO:0007669"/>
    <property type="project" value="UniProtKB-SubCell"/>
</dbReference>
<evidence type="ECO:0000256" key="1">
    <source>
        <dbReference type="ARBA" id="ARBA00010982"/>
    </source>
</evidence>
<comment type="function">
    <text evidence="8">Catalyzes the final step of fatty acid oxidation in which acetyl-CoA is released and the CoA ester of a fatty acid two carbons shorter is formed.</text>
</comment>
<dbReference type="EMBL" id="AJZD02000354">
    <property type="protein sequence ID" value="OEF85155.1"/>
    <property type="molecule type" value="Genomic_DNA"/>
</dbReference>
<comment type="pathway">
    <text evidence="8">Lipid metabolism; fatty acid beta-oxidation.</text>
</comment>
<dbReference type="CDD" id="cd00751">
    <property type="entry name" value="thiolase"/>
    <property type="match status" value="1"/>
</dbReference>
<dbReference type="Pfam" id="PF00108">
    <property type="entry name" value="Thiolase_N"/>
    <property type="match status" value="1"/>
</dbReference>
<dbReference type="AlphaFoldDB" id="A0A1E5FB86"/>
<name>A0A1E5FB86_VIBSP</name>
<feature type="active site" description="Proton acceptor" evidence="8 9">
    <location>
        <position position="343"/>
    </location>
</feature>
<dbReference type="HAMAP" id="MF_01620">
    <property type="entry name" value="FadA"/>
    <property type="match status" value="1"/>
</dbReference>
<dbReference type="InterPro" id="IPR016039">
    <property type="entry name" value="Thiolase-like"/>
</dbReference>
<dbReference type="InterPro" id="IPR020617">
    <property type="entry name" value="Thiolase_C"/>
</dbReference>
<keyword evidence="2 8" id="KW-0963">Cytoplasm</keyword>
<evidence type="ECO:0000313" key="13">
    <source>
        <dbReference type="EMBL" id="OEF85155.1"/>
    </source>
</evidence>
<comment type="subunit">
    <text evidence="8">Heterotetramer of two alpha chains (FadB) and two beta chains (FadA).</text>
</comment>
<dbReference type="InterPro" id="IPR012805">
    <property type="entry name" value="FadA"/>
</dbReference>
<accession>A0A1E5FB86</accession>
<evidence type="ECO:0000256" key="10">
    <source>
        <dbReference type="RuleBase" id="RU003557"/>
    </source>
</evidence>
<comment type="caution">
    <text evidence="13">The sequence shown here is derived from an EMBL/GenBank/DDBJ whole genome shotgun (WGS) entry which is preliminary data.</text>
</comment>
<evidence type="ECO:0000256" key="9">
    <source>
        <dbReference type="PIRSR" id="PIRSR000429-1"/>
    </source>
</evidence>
<evidence type="ECO:0000259" key="11">
    <source>
        <dbReference type="Pfam" id="PF00108"/>
    </source>
</evidence>
<dbReference type="EC" id="2.3.1.16" evidence="8"/>
<dbReference type="PANTHER" id="PTHR43853:SF11">
    <property type="entry name" value="3-KETOACYL-COA THIOLASE FADA"/>
    <property type="match status" value="1"/>
</dbReference>
<dbReference type="PROSITE" id="PS00099">
    <property type="entry name" value="THIOLASE_3"/>
    <property type="match status" value="1"/>
</dbReference>
<keyword evidence="3 8" id="KW-0808">Transferase</keyword>
<evidence type="ECO:0000259" key="12">
    <source>
        <dbReference type="Pfam" id="PF02803"/>
    </source>
</evidence>
<dbReference type="PROSITE" id="PS00098">
    <property type="entry name" value="THIOLASE_1"/>
    <property type="match status" value="1"/>
</dbReference>
<dbReference type="GO" id="GO:0006635">
    <property type="term" value="P:fatty acid beta-oxidation"/>
    <property type="evidence" value="ECO:0007669"/>
    <property type="project" value="UniProtKB-UniRule"/>
</dbReference>
<evidence type="ECO:0000313" key="14">
    <source>
        <dbReference type="Proteomes" id="UP000094802"/>
    </source>
</evidence>
<evidence type="ECO:0000256" key="3">
    <source>
        <dbReference type="ARBA" id="ARBA00022679"/>
    </source>
</evidence>
<dbReference type="InterPro" id="IPR020610">
    <property type="entry name" value="Thiolase_AS"/>
</dbReference>
<comment type="similarity">
    <text evidence="1 8 10">Belongs to the thiolase-like superfamily. Thiolase family.</text>
</comment>
<evidence type="ECO:0000256" key="6">
    <source>
        <dbReference type="ARBA" id="ARBA00023098"/>
    </source>
</evidence>
<dbReference type="Pfam" id="PF02803">
    <property type="entry name" value="Thiolase_C"/>
    <property type="match status" value="1"/>
</dbReference>
<evidence type="ECO:0000256" key="7">
    <source>
        <dbReference type="ARBA" id="ARBA00023315"/>
    </source>
</evidence>
<gene>
    <name evidence="8 13" type="primary">fadA</name>
    <name evidence="13" type="ORF">A142_02120</name>
</gene>
<comment type="catalytic activity">
    <reaction evidence="8">
        <text>an acyl-CoA + acetyl-CoA = a 3-oxoacyl-CoA + CoA</text>
        <dbReference type="Rhea" id="RHEA:21564"/>
        <dbReference type="ChEBI" id="CHEBI:57287"/>
        <dbReference type="ChEBI" id="CHEBI:57288"/>
        <dbReference type="ChEBI" id="CHEBI:58342"/>
        <dbReference type="ChEBI" id="CHEBI:90726"/>
        <dbReference type="EC" id="2.3.1.16"/>
    </reaction>
</comment>
<organism evidence="13 14">
    <name type="scientific">Vibrio splendidus 12E03</name>
    <dbReference type="NCBI Taxonomy" id="1191305"/>
    <lineage>
        <taxon>Bacteria</taxon>
        <taxon>Pseudomonadati</taxon>
        <taxon>Pseudomonadota</taxon>
        <taxon>Gammaproteobacteria</taxon>
        <taxon>Vibrionales</taxon>
        <taxon>Vibrionaceae</taxon>
        <taxon>Vibrio</taxon>
    </lineage>
</organism>
<dbReference type="PROSITE" id="PS00737">
    <property type="entry name" value="THIOLASE_2"/>
    <property type="match status" value="1"/>
</dbReference>
<dbReference type="NCBIfam" id="NF006510">
    <property type="entry name" value="PRK08947.1"/>
    <property type="match status" value="1"/>
</dbReference>
<keyword evidence="7 8" id="KW-0012">Acyltransferase</keyword>
<feature type="active site" description="Acyl-thioester intermediate" evidence="8 9">
    <location>
        <position position="91"/>
    </location>
</feature>
<proteinExistence type="inferred from homology"/>
<dbReference type="InterPro" id="IPR002155">
    <property type="entry name" value="Thiolase"/>
</dbReference>
<dbReference type="NCBIfam" id="TIGR01930">
    <property type="entry name" value="AcCoA-C-Actrans"/>
    <property type="match status" value="1"/>
</dbReference>
<evidence type="ECO:0000256" key="2">
    <source>
        <dbReference type="ARBA" id="ARBA00022490"/>
    </source>
</evidence>
<dbReference type="PIRSF" id="PIRSF000429">
    <property type="entry name" value="Ac-CoA_Ac_transf"/>
    <property type="match status" value="1"/>
</dbReference>
<keyword evidence="5 8" id="KW-0442">Lipid degradation</keyword>
<dbReference type="FunFam" id="3.40.47.10:FF:000010">
    <property type="entry name" value="Acetyl-CoA acetyltransferase (Thiolase)"/>
    <property type="match status" value="1"/>
</dbReference>
<feature type="active site" description="Proton acceptor" evidence="8 9">
    <location>
        <position position="373"/>
    </location>
</feature>
<dbReference type="GO" id="GO:0003988">
    <property type="term" value="F:acetyl-CoA C-acyltransferase activity"/>
    <property type="evidence" value="ECO:0007669"/>
    <property type="project" value="UniProtKB-UniRule"/>
</dbReference>
<reference evidence="13 14" key="1">
    <citation type="journal article" date="2012" name="Science">
        <title>Ecological populations of bacteria act as socially cohesive units of antibiotic production and resistance.</title>
        <authorList>
            <person name="Cordero O.X."/>
            <person name="Wildschutte H."/>
            <person name="Kirkup B."/>
            <person name="Proehl S."/>
            <person name="Ngo L."/>
            <person name="Hussain F."/>
            <person name="Le Roux F."/>
            <person name="Mincer T."/>
            <person name="Polz M.F."/>
        </authorList>
    </citation>
    <scope>NUCLEOTIDE SEQUENCE [LARGE SCALE GENOMIC DNA]</scope>
    <source>
        <strain evidence="13 14">12E03</strain>
    </source>
</reference>
<dbReference type="RefSeq" id="WP_019825592.1">
    <property type="nucleotide sequence ID" value="NZ_AJZD02000354.1"/>
</dbReference>
<feature type="domain" description="Thiolase C-terminal" evidence="12">
    <location>
        <begin position="262"/>
        <end position="386"/>
    </location>
</feature>
<dbReference type="InterPro" id="IPR020616">
    <property type="entry name" value="Thiolase_N"/>
</dbReference>
<evidence type="ECO:0000256" key="4">
    <source>
        <dbReference type="ARBA" id="ARBA00022832"/>
    </source>
</evidence>
<dbReference type="NCBIfam" id="TIGR02445">
    <property type="entry name" value="fadA"/>
    <property type="match status" value="1"/>
</dbReference>
<dbReference type="GO" id="GO:0010124">
    <property type="term" value="P:phenylacetate catabolic process"/>
    <property type="evidence" value="ECO:0007669"/>
    <property type="project" value="TreeGrafter"/>
</dbReference>
<dbReference type="InterPro" id="IPR020613">
    <property type="entry name" value="Thiolase_CS"/>
</dbReference>
<dbReference type="Gene3D" id="3.40.47.10">
    <property type="match status" value="2"/>
</dbReference>